<keyword evidence="2" id="KW-1185">Reference proteome</keyword>
<dbReference type="AlphaFoldDB" id="A0AAD4PX08"/>
<protein>
    <submittedName>
        <fullName evidence="1">Uncharacterized protein</fullName>
    </submittedName>
</protein>
<name>A0AAD4PX08_9EURO</name>
<dbReference type="Proteomes" id="UP001201262">
    <property type="component" value="Unassembled WGS sequence"/>
</dbReference>
<reference evidence="1" key="1">
    <citation type="submission" date="2021-12" db="EMBL/GenBank/DDBJ databases">
        <title>Convergent genome expansion in fungi linked to evolution of root-endophyte symbiosis.</title>
        <authorList>
            <consortium name="DOE Joint Genome Institute"/>
            <person name="Ke Y.-H."/>
            <person name="Bonito G."/>
            <person name="Liao H.-L."/>
            <person name="Looney B."/>
            <person name="Rojas-Flechas A."/>
            <person name="Nash J."/>
            <person name="Hameed K."/>
            <person name="Schadt C."/>
            <person name="Martin F."/>
            <person name="Crous P.W."/>
            <person name="Miettinen O."/>
            <person name="Magnuson J.K."/>
            <person name="Labbe J."/>
            <person name="Jacobson D."/>
            <person name="Doktycz M.J."/>
            <person name="Veneault-Fourrey C."/>
            <person name="Kuo A."/>
            <person name="Mondo S."/>
            <person name="Calhoun S."/>
            <person name="Riley R."/>
            <person name="Ohm R."/>
            <person name="LaButti K."/>
            <person name="Andreopoulos B."/>
            <person name="Pangilinan J."/>
            <person name="Nolan M."/>
            <person name="Tritt A."/>
            <person name="Clum A."/>
            <person name="Lipzen A."/>
            <person name="Daum C."/>
            <person name="Barry K."/>
            <person name="Grigoriev I.V."/>
            <person name="Vilgalys R."/>
        </authorList>
    </citation>
    <scope>NUCLEOTIDE SEQUENCE</scope>
    <source>
        <strain evidence="1">PMI_201</strain>
    </source>
</reference>
<proteinExistence type="predicted"/>
<dbReference type="EMBL" id="JAJTJA010000007">
    <property type="protein sequence ID" value="KAH8695899.1"/>
    <property type="molecule type" value="Genomic_DNA"/>
</dbReference>
<evidence type="ECO:0000313" key="2">
    <source>
        <dbReference type="Proteomes" id="UP001201262"/>
    </source>
</evidence>
<evidence type="ECO:0000313" key="1">
    <source>
        <dbReference type="EMBL" id="KAH8695899.1"/>
    </source>
</evidence>
<accession>A0AAD4PX08</accession>
<feature type="non-terminal residue" evidence="1">
    <location>
        <position position="1"/>
    </location>
</feature>
<comment type="caution">
    <text evidence="1">The sequence shown here is derived from an EMBL/GenBank/DDBJ whole genome shotgun (WGS) entry which is preliminary data.</text>
</comment>
<sequence>KNFNILNKRLNNKLNTVKYRSFKIKEKLINNNYKLQLLIKIKVYSIFYISLLESIENLKNNKDEAGNNKFKINFIKKQKLE</sequence>
<gene>
    <name evidence="1" type="ORF">BGW36DRAFT_296712</name>
</gene>
<dbReference type="RefSeq" id="XP_046070837.1">
    <property type="nucleotide sequence ID" value="XM_046211300.1"/>
</dbReference>
<dbReference type="GeneID" id="70241587"/>
<organism evidence="1 2">
    <name type="scientific">Talaromyces proteolyticus</name>
    <dbReference type="NCBI Taxonomy" id="1131652"/>
    <lineage>
        <taxon>Eukaryota</taxon>
        <taxon>Fungi</taxon>
        <taxon>Dikarya</taxon>
        <taxon>Ascomycota</taxon>
        <taxon>Pezizomycotina</taxon>
        <taxon>Eurotiomycetes</taxon>
        <taxon>Eurotiomycetidae</taxon>
        <taxon>Eurotiales</taxon>
        <taxon>Trichocomaceae</taxon>
        <taxon>Talaromyces</taxon>
        <taxon>Talaromyces sect. Bacilispori</taxon>
    </lineage>
</organism>